<gene>
    <name evidence="2" type="ORF">ODALV1_LOCUS19608</name>
</gene>
<evidence type="ECO:0000313" key="3">
    <source>
        <dbReference type="Proteomes" id="UP001642540"/>
    </source>
</evidence>
<name>A0ABP1R852_9HEXA</name>
<protein>
    <submittedName>
        <fullName evidence="2">Uncharacterized protein</fullName>
    </submittedName>
</protein>
<dbReference type="EMBL" id="CAXLJM020000066">
    <property type="protein sequence ID" value="CAL8121952.1"/>
    <property type="molecule type" value="Genomic_DNA"/>
</dbReference>
<reference evidence="2 3" key="1">
    <citation type="submission" date="2024-08" db="EMBL/GenBank/DDBJ databases">
        <authorList>
            <person name="Cucini C."/>
            <person name="Frati F."/>
        </authorList>
    </citation>
    <scope>NUCLEOTIDE SEQUENCE [LARGE SCALE GENOMIC DNA]</scope>
</reference>
<sequence>MINIANCESDLLLKSSISSGLPKATGTSVTESRILEPPPPPNFLTSVPNALGVAGLGLLWIKEITTAIGTPILIPILVPLLFALVISLMFIPDFTSIGYNNFIEAAVAMLPKFW</sequence>
<feature type="transmembrane region" description="Helical" evidence="1">
    <location>
        <begin position="73"/>
        <end position="91"/>
    </location>
</feature>
<proteinExistence type="predicted"/>
<evidence type="ECO:0000256" key="1">
    <source>
        <dbReference type="SAM" id="Phobius"/>
    </source>
</evidence>
<dbReference type="Proteomes" id="UP001642540">
    <property type="component" value="Unassembled WGS sequence"/>
</dbReference>
<evidence type="ECO:0000313" key="2">
    <source>
        <dbReference type="EMBL" id="CAL8121952.1"/>
    </source>
</evidence>
<organism evidence="2 3">
    <name type="scientific">Orchesella dallaii</name>
    <dbReference type="NCBI Taxonomy" id="48710"/>
    <lineage>
        <taxon>Eukaryota</taxon>
        <taxon>Metazoa</taxon>
        <taxon>Ecdysozoa</taxon>
        <taxon>Arthropoda</taxon>
        <taxon>Hexapoda</taxon>
        <taxon>Collembola</taxon>
        <taxon>Entomobryomorpha</taxon>
        <taxon>Entomobryoidea</taxon>
        <taxon>Orchesellidae</taxon>
        <taxon>Orchesellinae</taxon>
        <taxon>Orchesella</taxon>
    </lineage>
</organism>
<keyword evidence="3" id="KW-1185">Reference proteome</keyword>
<keyword evidence="1" id="KW-1133">Transmembrane helix</keyword>
<keyword evidence="1" id="KW-0812">Transmembrane</keyword>
<comment type="caution">
    <text evidence="2">The sequence shown here is derived from an EMBL/GenBank/DDBJ whole genome shotgun (WGS) entry which is preliminary data.</text>
</comment>
<keyword evidence="1" id="KW-0472">Membrane</keyword>
<accession>A0ABP1R852</accession>